<comment type="caution">
    <text evidence="2">The sequence shown here is derived from an EMBL/GenBank/DDBJ whole genome shotgun (WGS) entry which is preliminary data.</text>
</comment>
<evidence type="ECO:0000313" key="2">
    <source>
        <dbReference type="EMBL" id="PLT56890.1"/>
    </source>
</evidence>
<dbReference type="InterPro" id="IPR039564">
    <property type="entry name" value="Peptidase_C39-like"/>
</dbReference>
<dbReference type="RefSeq" id="WP_101879273.1">
    <property type="nucleotide sequence ID" value="NZ_NIHM01000004.1"/>
</dbReference>
<dbReference type="Pfam" id="PF13529">
    <property type="entry name" value="Peptidase_C39_2"/>
    <property type="match status" value="1"/>
</dbReference>
<gene>
    <name evidence="2" type="ORF">CDL18_04290</name>
</gene>
<dbReference type="Gene3D" id="3.90.70.10">
    <property type="entry name" value="Cysteine proteinases"/>
    <property type="match status" value="1"/>
</dbReference>
<name>A0A2N5NKR1_MEDGN</name>
<reference evidence="2 3" key="1">
    <citation type="journal article" date="2017" name="Genome Med.">
        <title>A novel Ruminococcus gnavus clade enriched in inflammatory bowel disease patients.</title>
        <authorList>
            <person name="Hall A.B."/>
            <person name="Yassour M."/>
            <person name="Sauk J."/>
            <person name="Garner A."/>
            <person name="Jiang X."/>
            <person name="Arthur T."/>
            <person name="Lagoudas G.K."/>
            <person name="Vatanen T."/>
            <person name="Fornelos N."/>
            <person name="Wilson R."/>
            <person name="Bertha M."/>
            <person name="Cohen M."/>
            <person name="Garber J."/>
            <person name="Khalili H."/>
            <person name="Gevers D."/>
            <person name="Ananthakrishnan A.N."/>
            <person name="Kugathasan S."/>
            <person name="Lander E.S."/>
            <person name="Blainey P."/>
            <person name="Vlamakis H."/>
            <person name="Xavier R.J."/>
            <person name="Huttenhower C."/>
        </authorList>
    </citation>
    <scope>NUCLEOTIDE SEQUENCE [LARGE SCALE GENOMIC DNA]</scope>
    <source>
        <strain evidence="2 3">RJX1118</strain>
    </source>
</reference>
<proteinExistence type="predicted"/>
<dbReference type="EMBL" id="NIHM01000004">
    <property type="protein sequence ID" value="PLT56890.1"/>
    <property type="molecule type" value="Genomic_DNA"/>
</dbReference>
<sequence>MKKRMRKAGILLVVFVAAIFVSSLFMNSGVDDQIIDLGDPTLPRISFQKEGRTVNALAGYVNEMDVTAMRDTITPLEANGTLQMQIEEFGNKITGVEYKVYSLNGEETYLEGKQKDISDETILLDLQKGLPDEVSEAVLEVILSMEEEQVHFYTRITRPDELSLKECLDFAQDFHAKTLEKSSQEELENYLETSAEGDNTTYQTVTIHSDADHVTWGNLSPQVVEEPEWSIKESNSVYTSLLAQYQVTCAGDTGEIETYDVREFFRIRYVQGEIYLLDYNRKMEQIFDANQKVLDQNGILLGIASSDISYETNSSGNIVSFVRNGNLWTYNAKQNELAQVFSFSNIEGNDARSRYDQHNIRIISVEKNGSTAFAVYGYMNRGAHEGEVGVDIYYYDIEKNVVQEKAFIPSTKSFAIAEEELGKMVYYNQDQNLLYILAGGKFYKIDLTKDEQTVLAKNLEEGQYTVSSDGHLIAYQTSGTINTAQEIKVLNLKTGEENAVAAKSGEAIRPLGFIGSDFVYGYLRQEDVGHTAAGGELFPMYELEIRNSENEVMKTYSADQIYISDVFIEENMMTLNRVVKSGETYTVTSQDYISSNEEKKTKSITLEAFSTDLKEKQMRLTYEKGISDTVPKILRPKQVVGKKPITITLNDKSKSEKYYVYGMGELVAIYDKAAYAIQRAEQISGVVISSEQAYVWEKGNRDLVYDTETAPFGNGEGKTSLQTCEEVMAAYNAKKVDLTGCSLEQVLYIINKGLPVIAMTDANHAILLTGYSMTDITYIDPNTASQNTVSIEQMSAMIAGSGNTFIGYMK</sequence>
<accession>A0A2N5NKR1</accession>
<evidence type="ECO:0000259" key="1">
    <source>
        <dbReference type="Pfam" id="PF13529"/>
    </source>
</evidence>
<protein>
    <recommendedName>
        <fullName evidence="1">Peptidase C39-like domain-containing protein</fullName>
    </recommendedName>
</protein>
<dbReference type="SUPFAM" id="SSF82171">
    <property type="entry name" value="DPP6 N-terminal domain-like"/>
    <property type="match status" value="1"/>
</dbReference>
<feature type="domain" description="Peptidase C39-like" evidence="1">
    <location>
        <begin position="719"/>
        <end position="782"/>
    </location>
</feature>
<organism evidence="2 3">
    <name type="scientific">Mediterraneibacter gnavus</name>
    <name type="common">Ruminococcus gnavus</name>
    <dbReference type="NCBI Taxonomy" id="33038"/>
    <lineage>
        <taxon>Bacteria</taxon>
        <taxon>Bacillati</taxon>
        <taxon>Bacillota</taxon>
        <taxon>Clostridia</taxon>
        <taxon>Lachnospirales</taxon>
        <taxon>Lachnospiraceae</taxon>
        <taxon>Mediterraneibacter</taxon>
    </lineage>
</organism>
<dbReference type="Proteomes" id="UP000234849">
    <property type="component" value="Unassembled WGS sequence"/>
</dbReference>
<dbReference type="AlphaFoldDB" id="A0A2N5NKR1"/>
<evidence type="ECO:0000313" key="3">
    <source>
        <dbReference type="Proteomes" id="UP000234849"/>
    </source>
</evidence>